<feature type="transmembrane region" description="Helical" evidence="1">
    <location>
        <begin position="12"/>
        <end position="35"/>
    </location>
</feature>
<name>A0AAI9ICX8_9BURK</name>
<dbReference type="GO" id="GO:0043683">
    <property type="term" value="P:type IV pilus assembly"/>
    <property type="evidence" value="ECO:0007669"/>
    <property type="project" value="InterPro"/>
</dbReference>
<keyword evidence="1 2" id="KW-0812">Transmembrane</keyword>
<reference evidence="2 3" key="1">
    <citation type="journal article" date="2013" name="Front. Microbiol.">
        <title>The genome of the endophytic bacterium H. frisingense GSF30(T) identifies diverse strategies in the Herbaspirillum genus to interact with plants.</title>
        <authorList>
            <person name="Straub D."/>
            <person name="Rothballer M."/>
            <person name="Hartmann A."/>
            <person name="Ludewig U."/>
        </authorList>
    </citation>
    <scope>NUCLEOTIDE SEQUENCE [LARGE SCALE GENOMIC DNA]</scope>
    <source>
        <strain evidence="2 3">GSF30</strain>
    </source>
</reference>
<evidence type="ECO:0000313" key="2">
    <source>
        <dbReference type="EMBL" id="EOA03866.1"/>
    </source>
</evidence>
<dbReference type="InterPro" id="IPR031982">
    <property type="entry name" value="PilE-like"/>
</dbReference>
<accession>A0AAI9ICX8</accession>
<dbReference type="InterPro" id="IPR012902">
    <property type="entry name" value="N_methyl_site"/>
</dbReference>
<dbReference type="RefSeq" id="WP_006464279.1">
    <property type="nucleotide sequence ID" value="NZ_AEEC02000021.1"/>
</dbReference>
<evidence type="ECO:0000256" key="1">
    <source>
        <dbReference type="SAM" id="Phobius"/>
    </source>
</evidence>
<comment type="caution">
    <text evidence="2">The sequence shown here is derived from an EMBL/GenBank/DDBJ whole genome shotgun (WGS) entry which is preliminary data.</text>
</comment>
<gene>
    <name evidence="2" type="ORF">HFRIS_015231</name>
</gene>
<keyword evidence="1" id="KW-0472">Membrane</keyword>
<dbReference type="NCBIfam" id="TIGR02532">
    <property type="entry name" value="IV_pilin_GFxxxE"/>
    <property type="match status" value="1"/>
</dbReference>
<evidence type="ECO:0000313" key="3">
    <source>
        <dbReference type="Proteomes" id="UP000006772"/>
    </source>
</evidence>
<dbReference type="Proteomes" id="UP000006772">
    <property type="component" value="Unassembled WGS sequence"/>
</dbReference>
<dbReference type="Pfam" id="PF07963">
    <property type="entry name" value="N_methyl"/>
    <property type="match status" value="1"/>
</dbReference>
<dbReference type="AlphaFoldDB" id="A0AAI9ICX8"/>
<proteinExistence type="predicted"/>
<dbReference type="Pfam" id="PF16732">
    <property type="entry name" value="ComP_DUS"/>
    <property type="match status" value="1"/>
</dbReference>
<dbReference type="Gene3D" id="3.30.700.10">
    <property type="entry name" value="Glycoprotein, Type 4 Pilin"/>
    <property type="match status" value="1"/>
</dbReference>
<protein>
    <submittedName>
        <fullName evidence="2">Type-4 fimbrial pilin-related transmembrane protein</fullName>
    </submittedName>
</protein>
<keyword evidence="1" id="KW-1133">Transmembrane helix</keyword>
<dbReference type="SUPFAM" id="SSF54523">
    <property type="entry name" value="Pili subunits"/>
    <property type="match status" value="1"/>
</dbReference>
<dbReference type="EMBL" id="AEEC02000021">
    <property type="protein sequence ID" value="EOA03866.1"/>
    <property type="molecule type" value="Genomic_DNA"/>
</dbReference>
<dbReference type="InterPro" id="IPR045584">
    <property type="entry name" value="Pilin-like"/>
</dbReference>
<sequence length="151" mass="16436">MKPLPRHLKTPSYGFTLLEIMIVLAIVVILGGMGWNGYRHIIQKAGRSEGRAALLQLLLQEERHFSHQHRYQGFTAGSGTGGFKWYSGATPETSAYALSARACDGETLSTCVLLKASPGAEGVNRNYGDTECGALYLDSRGGRRADGKDCW</sequence>
<organism evidence="2 3">
    <name type="scientific">Herbaspirillum frisingense GSF30</name>
    <dbReference type="NCBI Taxonomy" id="864073"/>
    <lineage>
        <taxon>Bacteria</taxon>
        <taxon>Pseudomonadati</taxon>
        <taxon>Pseudomonadota</taxon>
        <taxon>Betaproteobacteria</taxon>
        <taxon>Burkholderiales</taxon>
        <taxon>Oxalobacteraceae</taxon>
        <taxon>Herbaspirillum</taxon>
    </lineage>
</organism>